<proteinExistence type="predicted"/>
<dbReference type="RefSeq" id="WP_006946403.1">
    <property type="nucleotide sequence ID" value="NZ_CAVJ010000249.1"/>
</dbReference>
<dbReference type="GeneID" id="83624232"/>
<evidence type="ECO:0000313" key="2">
    <source>
        <dbReference type="Proteomes" id="UP001163947"/>
    </source>
</evidence>
<name>A0AA46PNV2_9NOCA</name>
<protein>
    <submittedName>
        <fullName evidence="1">DUF6448 family protein</fullName>
    </submittedName>
</protein>
<gene>
    <name evidence="1" type="ORF">OCS65_27430</name>
</gene>
<dbReference type="AlphaFoldDB" id="A0AA46PNV2"/>
<dbReference type="InterPro" id="IPR045613">
    <property type="entry name" value="DUF6448"/>
</dbReference>
<dbReference type="EMBL" id="CP106982">
    <property type="protein sequence ID" value="UYF94102.1"/>
    <property type="molecule type" value="Genomic_DNA"/>
</dbReference>
<sequence length="174" mass="18824">MPPHCDSMDGPVVKAAEAALGDDNVELILPFVPADAEDEVRTAFERATAARAEGPIAHEVADLYFFDTVVRLHRAGEGAPFTGVKPAGGDVGPVIPLAEDAIETGSVEKLHAFLSAELHRQLQSRLDRIVALTDAVTTAERREYTEAMLGLQVYSHHLYKSMHRDPHEGGHSHG</sequence>
<reference evidence="1" key="1">
    <citation type="submission" date="2022-09" db="EMBL/GenBank/DDBJ databases">
        <title>The genome sequence of Rhodococcus aetherivorans N1.</title>
        <authorList>
            <person name="Jiang W."/>
        </authorList>
    </citation>
    <scope>NUCLEOTIDE SEQUENCE</scope>
    <source>
        <strain evidence="1">N1</strain>
    </source>
</reference>
<dbReference type="Proteomes" id="UP001163947">
    <property type="component" value="Chromosome"/>
</dbReference>
<dbReference type="Pfam" id="PF20046">
    <property type="entry name" value="DUF6448"/>
    <property type="match status" value="1"/>
</dbReference>
<evidence type="ECO:0000313" key="1">
    <source>
        <dbReference type="EMBL" id="UYF94102.1"/>
    </source>
</evidence>
<accession>A0AA46PNV2</accession>
<organism evidence="1 2">
    <name type="scientific">Rhodococcus aetherivorans</name>
    <dbReference type="NCBI Taxonomy" id="191292"/>
    <lineage>
        <taxon>Bacteria</taxon>
        <taxon>Bacillati</taxon>
        <taxon>Actinomycetota</taxon>
        <taxon>Actinomycetes</taxon>
        <taxon>Mycobacteriales</taxon>
        <taxon>Nocardiaceae</taxon>
        <taxon>Rhodococcus</taxon>
    </lineage>
</organism>